<protein>
    <submittedName>
        <fullName evidence="1">Uncharacterized protein</fullName>
    </submittedName>
</protein>
<organism evidence="1 2">
    <name type="scientific">Leucogyrophana mollusca</name>
    <dbReference type="NCBI Taxonomy" id="85980"/>
    <lineage>
        <taxon>Eukaryota</taxon>
        <taxon>Fungi</taxon>
        <taxon>Dikarya</taxon>
        <taxon>Basidiomycota</taxon>
        <taxon>Agaricomycotina</taxon>
        <taxon>Agaricomycetes</taxon>
        <taxon>Agaricomycetidae</taxon>
        <taxon>Boletales</taxon>
        <taxon>Boletales incertae sedis</taxon>
        <taxon>Leucogyrophana</taxon>
    </lineage>
</organism>
<keyword evidence="2" id="KW-1185">Reference proteome</keyword>
<comment type="caution">
    <text evidence="1">The sequence shown here is derived from an EMBL/GenBank/DDBJ whole genome shotgun (WGS) entry which is preliminary data.</text>
</comment>
<dbReference type="Proteomes" id="UP000790709">
    <property type="component" value="Unassembled WGS sequence"/>
</dbReference>
<reference evidence="1" key="1">
    <citation type="journal article" date="2021" name="New Phytol.">
        <title>Evolutionary innovations through gain and loss of genes in the ectomycorrhizal Boletales.</title>
        <authorList>
            <person name="Wu G."/>
            <person name="Miyauchi S."/>
            <person name="Morin E."/>
            <person name="Kuo A."/>
            <person name="Drula E."/>
            <person name="Varga T."/>
            <person name="Kohler A."/>
            <person name="Feng B."/>
            <person name="Cao Y."/>
            <person name="Lipzen A."/>
            <person name="Daum C."/>
            <person name="Hundley H."/>
            <person name="Pangilinan J."/>
            <person name="Johnson J."/>
            <person name="Barry K."/>
            <person name="LaButti K."/>
            <person name="Ng V."/>
            <person name="Ahrendt S."/>
            <person name="Min B."/>
            <person name="Choi I.G."/>
            <person name="Park H."/>
            <person name="Plett J.M."/>
            <person name="Magnuson J."/>
            <person name="Spatafora J.W."/>
            <person name="Nagy L.G."/>
            <person name="Henrissat B."/>
            <person name="Grigoriev I.V."/>
            <person name="Yang Z.L."/>
            <person name="Xu J."/>
            <person name="Martin F.M."/>
        </authorList>
    </citation>
    <scope>NUCLEOTIDE SEQUENCE</scope>
    <source>
        <strain evidence="1">KUC20120723A-06</strain>
    </source>
</reference>
<gene>
    <name evidence="1" type="ORF">BV22DRAFT_915178</name>
</gene>
<proteinExistence type="predicted"/>
<name>A0ACB8B015_9AGAM</name>
<evidence type="ECO:0000313" key="1">
    <source>
        <dbReference type="EMBL" id="KAH7918178.1"/>
    </source>
</evidence>
<accession>A0ACB8B015</accession>
<sequence length="96" mass="11362">MSGRSRYRSREAGYLPRFVNDTDVSSDIQVTETECSLFEHQKPEHHRRRSNRDGERHWSTHGRKGSRAESDRRPLGIGHPSNYCRRYRAHVSFIHN</sequence>
<evidence type="ECO:0000313" key="2">
    <source>
        <dbReference type="Proteomes" id="UP000790709"/>
    </source>
</evidence>
<dbReference type="EMBL" id="MU266837">
    <property type="protein sequence ID" value="KAH7918178.1"/>
    <property type="molecule type" value="Genomic_DNA"/>
</dbReference>